<dbReference type="AlphaFoldDB" id="A0A915JAK4"/>
<reference evidence="3" key="1">
    <citation type="submission" date="2022-11" db="UniProtKB">
        <authorList>
            <consortium name="WormBaseParasite"/>
        </authorList>
    </citation>
    <scope>IDENTIFICATION</scope>
</reference>
<evidence type="ECO:0000313" key="3">
    <source>
        <dbReference type="WBParaSite" id="nRc.2.0.1.t23518-RA"/>
    </source>
</evidence>
<dbReference type="Proteomes" id="UP000887565">
    <property type="component" value="Unplaced"/>
</dbReference>
<evidence type="ECO:0000313" key="2">
    <source>
        <dbReference type="Proteomes" id="UP000887565"/>
    </source>
</evidence>
<keyword evidence="2" id="KW-1185">Reference proteome</keyword>
<accession>A0A915JAK4</accession>
<keyword evidence="1" id="KW-0472">Membrane</keyword>
<sequence>MNKRCTCFKTILETFVVVVHLVIHYAACPALAITSTTTISEPSMWLAVVRTQRTNTPKFSASSHPHPDLRNPLHSEQACSCSYDITLNYLQDMKHAENNSCTEMGGDARRAE</sequence>
<name>A0A915JAK4_ROMCU</name>
<dbReference type="WBParaSite" id="nRc.2.0.1.t23518-RA">
    <property type="protein sequence ID" value="nRc.2.0.1.t23518-RA"/>
    <property type="gene ID" value="nRc.2.0.1.g23518"/>
</dbReference>
<evidence type="ECO:0000256" key="1">
    <source>
        <dbReference type="SAM" id="Phobius"/>
    </source>
</evidence>
<keyword evidence="1" id="KW-0812">Transmembrane</keyword>
<keyword evidence="1" id="KW-1133">Transmembrane helix</keyword>
<proteinExistence type="predicted"/>
<feature type="transmembrane region" description="Helical" evidence="1">
    <location>
        <begin position="12"/>
        <end position="33"/>
    </location>
</feature>
<organism evidence="2 3">
    <name type="scientific">Romanomermis culicivorax</name>
    <name type="common">Nematode worm</name>
    <dbReference type="NCBI Taxonomy" id="13658"/>
    <lineage>
        <taxon>Eukaryota</taxon>
        <taxon>Metazoa</taxon>
        <taxon>Ecdysozoa</taxon>
        <taxon>Nematoda</taxon>
        <taxon>Enoplea</taxon>
        <taxon>Dorylaimia</taxon>
        <taxon>Mermithida</taxon>
        <taxon>Mermithoidea</taxon>
        <taxon>Mermithidae</taxon>
        <taxon>Romanomermis</taxon>
    </lineage>
</organism>
<protein>
    <submittedName>
        <fullName evidence="3">Secreted protein</fullName>
    </submittedName>
</protein>